<dbReference type="GO" id="GO:0050043">
    <property type="term" value="F:lactate racemase activity"/>
    <property type="evidence" value="ECO:0007669"/>
    <property type="project" value="InterPro"/>
</dbReference>
<sequence length="424" mass="46228">MFSSDTTIYPDTALVLQKLYCSPVNDIQKEFESSISAISFSGIIKPGQTVAMAVGSRGIDNIGSVVYSCARFLENIELKPFLVPAMGSHGGATADGQKKILEKLKISEASIGVPVHSEMETQIIGRLSCGLNINISKKVLSADHIVIINRIKPHTKFTADIESGLCKMLTIGLGKAEGASDFHNFAVKHGFGIIEEAADFLIDKLNILFGIALLEDGYGNLSKIEAVLPLNIINREKELLKQASNMMGRIPFDFLDLLIIDYFGKDISGIGMDSNITGRHRDIVGDFCTSPHAKRIFVRDLSSGSDGNGNGIGLADITTTRLVKSLDMDKTYANAIAAISPEKAAIPIHFDSDRKCLEVCAKTLGLDSLENARIVRIRDTKHIDMMQVSKALEEEIESNQNLERVSGWEPIKFDGNDNLASFSY</sequence>
<dbReference type="InterPro" id="IPR018657">
    <property type="entry name" value="LarA-like_N"/>
</dbReference>
<evidence type="ECO:0000259" key="1">
    <source>
        <dbReference type="Pfam" id="PF09861"/>
    </source>
</evidence>
<dbReference type="EMBL" id="FR695868">
    <property type="protein sequence ID" value="CBX28345.1"/>
    <property type="molecule type" value="Genomic_DNA"/>
</dbReference>
<accession>E1YCQ1</accession>
<dbReference type="Gene3D" id="3.40.50.11440">
    <property type="match status" value="1"/>
</dbReference>
<gene>
    <name evidence="2" type="ORF">N47_G36690</name>
</gene>
<dbReference type="Pfam" id="PF09861">
    <property type="entry name" value="Lar_N"/>
    <property type="match status" value="1"/>
</dbReference>
<feature type="domain" description="LarA-like N-terminal" evidence="1">
    <location>
        <begin position="81"/>
        <end position="185"/>
    </location>
</feature>
<reference evidence="2" key="1">
    <citation type="journal article" date="2011" name="Environ. Microbiol.">
        <title>Genomic insights into the metabolic potential of the polycyclic aromatic hydrocarbon degrading sulfate-reducing Deltaproteobacterium N47.</title>
        <authorList>
            <person name="Bergmann F."/>
            <person name="Selesi D."/>
            <person name="Weinmaier T."/>
            <person name="Tischler P."/>
            <person name="Rattei T."/>
            <person name="Meckenstock R.U."/>
        </authorList>
    </citation>
    <scope>NUCLEOTIDE SEQUENCE</scope>
</reference>
<proteinExistence type="predicted"/>
<organism evidence="2">
    <name type="scientific">uncultured Desulfobacterium sp</name>
    <dbReference type="NCBI Taxonomy" id="201089"/>
    <lineage>
        <taxon>Bacteria</taxon>
        <taxon>Pseudomonadati</taxon>
        <taxon>Thermodesulfobacteriota</taxon>
        <taxon>Desulfobacteria</taxon>
        <taxon>Desulfobacterales</taxon>
        <taxon>Desulfobacteriaceae</taxon>
        <taxon>Desulfobacterium</taxon>
        <taxon>environmental samples</taxon>
    </lineage>
</organism>
<evidence type="ECO:0000313" key="2">
    <source>
        <dbReference type="EMBL" id="CBX28345.1"/>
    </source>
</evidence>
<name>E1YCQ1_9BACT</name>
<dbReference type="AlphaFoldDB" id="E1YCQ1"/>
<protein>
    <recommendedName>
        <fullName evidence="1">LarA-like N-terminal domain-containing protein</fullName>
    </recommendedName>
</protein>